<dbReference type="FunFam" id="2.40.30.170:FF:000010">
    <property type="entry name" value="Efflux RND transporter periplasmic adaptor subunit"/>
    <property type="match status" value="1"/>
</dbReference>
<evidence type="ECO:0000256" key="6">
    <source>
        <dbReference type="SAM" id="Coils"/>
    </source>
</evidence>
<dbReference type="InterPro" id="IPR058792">
    <property type="entry name" value="Beta-barrel_RND_2"/>
</dbReference>
<dbReference type="InterPro" id="IPR006143">
    <property type="entry name" value="RND_pump_MFP"/>
</dbReference>
<dbReference type="Pfam" id="PF25975">
    <property type="entry name" value="CzcB_C"/>
    <property type="match status" value="1"/>
</dbReference>
<evidence type="ECO:0000256" key="3">
    <source>
        <dbReference type="ARBA" id="ARBA00022833"/>
    </source>
</evidence>
<dbReference type="InterPro" id="IPR058647">
    <property type="entry name" value="BSH_CzcB-like"/>
</dbReference>
<reference evidence="10 11" key="2">
    <citation type="submission" date="2019-01" db="EMBL/GenBank/DDBJ databases">
        <title>Tautonia sociabilis, a novel thermotolerant planctomycete of Isosphaeraceae family, isolated from a 4000 m deep subterranean habitat.</title>
        <authorList>
            <person name="Kovaleva O.L."/>
            <person name="Elcheninov A.G."/>
            <person name="Van Heerden E."/>
            <person name="Toshchakov S.V."/>
            <person name="Novikov A."/>
            <person name="Bonch-Osmolovskaya E.A."/>
            <person name="Kublanov I.V."/>
        </authorList>
    </citation>
    <scope>NUCLEOTIDE SEQUENCE [LARGE SCALE GENOMIC DNA]</scope>
    <source>
        <strain evidence="10 11">GM2012</strain>
    </source>
</reference>
<dbReference type="Pfam" id="PF25973">
    <property type="entry name" value="BSH_CzcB"/>
    <property type="match status" value="1"/>
</dbReference>
<evidence type="ECO:0000256" key="2">
    <source>
        <dbReference type="ARBA" id="ARBA00022448"/>
    </source>
</evidence>
<evidence type="ECO:0000313" key="11">
    <source>
        <dbReference type="Proteomes" id="UP000280296"/>
    </source>
</evidence>
<dbReference type="PANTHER" id="PTHR30097:SF4">
    <property type="entry name" value="SLR6042 PROTEIN"/>
    <property type="match status" value="1"/>
</dbReference>
<evidence type="ECO:0000256" key="1">
    <source>
        <dbReference type="ARBA" id="ARBA00009477"/>
    </source>
</evidence>
<dbReference type="GO" id="GO:0015679">
    <property type="term" value="P:plasma membrane copper ion transport"/>
    <property type="evidence" value="ECO:0007669"/>
    <property type="project" value="TreeGrafter"/>
</dbReference>
<evidence type="ECO:0000259" key="9">
    <source>
        <dbReference type="Pfam" id="PF25975"/>
    </source>
</evidence>
<sequence length="524" mass="56925">MNPAPEPGTRLPKPRARPTLMIALALLAGGAAGAGAMYAAGGLLRTPGPGRPPADGTADVAQHDEHGHAAVGVEHEEHGPGVVKMPREKWEGAGIAVAPARRDRLTLTKWVTGKVTPNEDRLAHIYSLVEGIVHEVRVRYGDRVRAGDVLAVVDSVKVGEAKLALVQDRLDVRIAEVNLDWKQTIAENTRALIEALEQGIAPQEIAERFQGRPMGAYREQLVSAYARLHQARAEYERDRNLYEQRRAISEQQFLRTKADFEAAQATSGALMEQSRFTIEQELIQARQALEAAQVAEGTSRSALYILGYGEDEVAALDPLGQGEEVAHYAIAAPFDGTIIAKDVVRDERVGPDTRLFDLTDLSTVWTRADIYEQDLPYLEGLGGGAIRFRAGAYPDRLFEAKVFYAGDVVDPETRTVRMMAVADSHDGTLKPGMFVEVELPIGTADDVVQVPKSAIQADEGRTFVFVQHGAEEFARRDVAVGREGADVVEIIEGLQGGEPIAVRGTFALKAEMMRGELAEGGHSH</sequence>
<dbReference type="SUPFAM" id="SSF111369">
    <property type="entry name" value="HlyD-like secretion proteins"/>
    <property type="match status" value="1"/>
</dbReference>
<gene>
    <name evidence="10" type="ORF">TsocGM_14565</name>
</gene>
<dbReference type="Gene3D" id="2.40.30.170">
    <property type="match status" value="1"/>
</dbReference>
<keyword evidence="3" id="KW-0862">Zinc</keyword>
<comment type="caution">
    <text evidence="10">The sequence shown here is derived from an EMBL/GenBank/DDBJ whole genome shotgun (WGS) entry which is preliminary data.</text>
</comment>
<evidence type="ECO:0000259" key="8">
    <source>
        <dbReference type="Pfam" id="PF25973"/>
    </source>
</evidence>
<comment type="similarity">
    <text evidence="1">Belongs to the membrane fusion protein (MFP) (TC 8.A.1) family.</text>
</comment>
<dbReference type="GO" id="GO:0030313">
    <property type="term" value="C:cell envelope"/>
    <property type="evidence" value="ECO:0007669"/>
    <property type="project" value="TreeGrafter"/>
</dbReference>
<dbReference type="NCBIfam" id="TIGR01730">
    <property type="entry name" value="RND_mfp"/>
    <property type="match status" value="1"/>
</dbReference>
<accession>A0A432MIN4</accession>
<dbReference type="GO" id="GO:0046686">
    <property type="term" value="P:response to cadmium ion"/>
    <property type="evidence" value="ECO:0007669"/>
    <property type="project" value="UniProtKB-KW"/>
</dbReference>
<feature type="coiled-coil region" evidence="6">
    <location>
        <begin position="218"/>
        <end position="252"/>
    </location>
</feature>
<evidence type="ECO:0000313" key="10">
    <source>
        <dbReference type="EMBL" id="RUL87016.1"/>
    </source>
</evidence>
<name>A0A432MIN4_9BACT</name>
<dbReference type="Gene3D" id="2.40.420.20">
    <property type="match status" value="1"/>
</dbReference>
<dbReference type="InterPro" id="IPR051909">
    <property type="entry name" value="MFP_Cation_Efflux"/>
</dbReference>
<dbReference type="SUPFAM" id="SSF51230">
    <property type="entry name" value="Single hybrid motif"/>
    <property type="match status" value="1"/>
</dbReference>
<keyword evidence="6" id="KW-0175">Coiled coil</keyword>
<evidence type="ECO:0000256" key="4">
    <source>
        <dbReference type="ARBA" id="ARBA00043263"/>
    </source>
</evidence>
<proteinExistence type="inferred from homology"/>
<dbReference type="GO" id="GO:0016020">
    <property type="term" value="C:membrane"/>
    <property type="evidence" value="ECO:0007669"/>
    <property type="project" value="InterPro"/>
</dbReference>
<dbReference type="PANTHER" id="PTHR30097">
    <property type="entry name" value="CATION EFFLUX SYSTEM PROTEIN CUSB"/>
    <property type="match status" value="1"/>
</dbReference>
<dbReference type="Pfam" id="PF25954">
    <property type="entry name" value="Beta-barrel_RND_2"/>
    <property type="match status" value="1"/>
</dbReference>
<dbReference type="Proteomes" id="UP000280296">
    <property type="component" value="Unassembled WGS sequence"/>
</dbReference>
<dbReference type="GO" id="GO:0022857">
    <property type="term" value="F:transmembrane transporter activity"/>
    <property type="evidence" value="ECO:0007669"/>
    <property type="project" value="InterPro"/>
</dbReference>
<dbReference type="Gene3D" id="2.40.50.100">
    <property type="match status" value="1"/>
</dbReference>
<keyword evidence="11" id="KW-1185">Reference proteome</keyword>
<dbReference type="InterPro" id="IPR058649">
    <property type="entry name" value="CzcB_C"/>
</dbReference>
<feature type="domain" description="CzcB-like C-terminal circularly permuted SH3-like" evidence="9">
    <location>
        <begin position="448"/>
        <end position="509"/>
    </location>
</feature>
<keyword evidence="2" id="KW-0813">Transport</keyword>
<feature type="domain" description="CzcB-like barrel-sandwich hybrid" evidence="8">
    <location>
        <begin position="121"/>
        <end position="360"/>
    </location>
</feature>
<dbReference type="AlphaFoldDB" id="A0A432MIN4"/>
<dbReference type="FunFam" id="2.40.420.20:FF:000006">
    <property type="entry name" value="RND family efflux transporter MFP subunit"/>
    <property type="match status" value="1"/>
</dbReference>
<dbReference type="EMBL" id="RYZH01000027">
    <property type="protein sequence ID" value="RUL87016.1"/>
    <property type="molecule type" value="Genomic_DNA"/>
</dbReference>
<protein>
    <submittedName>
        <fullName evidence="10">Efflux RND transporter periplasmic adaptor subunit</fullName>
    </submittedName>
</protein>
<evidence type="ECO:0000256" key="5">
    <source>
        <dbReference type="ARBA" id="ARBA00058766"/>
    </source>
</evidence>
<feature type="domain" description="CusB-like beta-barrel" evidence="7">
    <location>
        <begin position="363"/>
        <end position="439"/>
    </location>
</feature>
<dbReference type="GO" id="GO:0060003">
    <property type="term" value="P:copper ion export"/>
    <property type="evidence" value="ECO:0007669"/>
    <property type="project" value="TreeGrafter"/>
</dbReference>
<reference evidence="10 11" key="1">
    <citation type="submission" date="2018-12" db="EMBL/GenBank/DDBJ databases">
        <authorList>
            <person name="Toschakov S.V."/>
        </authorList>
    </citation>
    <scope>NUCLEOTIDE SEQUENCE [LARGE SCALE GENOMIC DNA]</scope>
    <source>
        <strain evidence="10 11">GM2012</strain>
    </source>
</reference>
<evidence type="ECO:0000259" key="7">
    <source>
        <dbReference type="Pfam" id="PF25954"/>
    </source>
</evidence>
<dbReference type="InterPro" id="IPR011053">
    <property type="entry name" value="Single_hybrid_motif"/>
</dbReference>
<organism evidence="10 11">
    <name type="scientific">Tautonia sociabilis</name>
    <dbReference type="NCBI Taxonomy" id="2080755"/>
    <lineage>
        <taxon>Bacteria</taxon>
        <taxon>Pseudomonadati</taxon>
        <taxon>Planctomycetota</taxon>
        <taxon>Planctomycetia</taxon>
        <taxon>Isosphaerales</taxon>
        <taxon>Isosphaeraceae</taxon>
        <taxon>Tautonia</taxon>
    </lineage>
</organism>
<comment type="function">
    <text evidence="5">CzcA and CzcB together would act in zinc efflux nearly as effectively as the complete czc efflux system (CzcABC). The CzcB protein is thought to funnel zinc cations to the CzcA transport protein.</text>
</comment>
<keyword evidence="4" id="KW-0105">Cadmium resistance</keyword>